<evidence type="ECO:0000256" key="11">
    <source>
        <dbReference type="SAM" id="MobiDB-lite"/>
    </source>
</evidence>
<dbReference type="FunFam" id="3.30.565.10:FF:000016">
    <property type="entry name" value="Chemotaxis protein CheA, putative"/>
    <property type="match status" value="1"/>
</dbReference>
<feature type="region of interest" description="Disordered" evidence="11">
    <location>
        <begin position="771"/>
        <end position="796"/>
    </location>
</feature>
<comment type="caution">
    <text evidence="14">The sequence shown here is derived from an EMBL/GenBank/DDBJ whole genome shotgun (WGS) entry which is preliminary data.</text>
</comment>
<accession>A0A643F7A8</accession>
<evidence type="ECO:0000259" key="13">
    <source>
        <dbReference type="PROSITE" id="PS50894"/>
    </source>
</evidence>
<dbReference type="SUPFAM" id="SSF158472">
    <property type="entry name" value="HAMP domain-like"/>
    <property type="match status" value="1"/>
</dbReference>
<protein>
    <recommendedName>
        <fullName evidence="4">Chemotaxis protein CheA</fullName>
        <ecNumber evidence="3">2.7.13.3</ecNumber>
    </recommendedName>
</protein>
<dbReference type="GO" id="GO:0000155">
    <property type="term" value="F:phosphorelay sensor kinase activity"/>
    <property type="evidence" value="ECO:0007669"/>
    <property type="project" value="UniProtKB-ARBA"/>
</dbReference>
<evidence type="ECO:0000256" key="3">
    <source>
        <dbReference type="ARBA" id="ARBA00012438"/>
    </source>
</evidence>
<dbReference type="Pfam" id="PF12729">
    <property type="entry name" value="4HB_MCP_1"/>
    <property type="match status" value="1"/>
</dbReference>
<dbReference type="PRINTS" id="PR00344">
    <property type="entry name" value="BCTRLSENSOR"/>
</dbReference>
<dbReference type="PROSITE" id="PS50885">
    <property type="entry name" value="HAMP"/>
    <property type="match status" value="1"/>
</dbReference>
<dbReference type="OrthoDB" id="9803176at2"/>
<organism evidence="14 15">
    <name type="scientific">Ideonella dechloratans</name>
    <dbReference type="NCBI Taxonomy" id="36863"/>
    <lineage>
        <taxon>Bacteria</taxon>
        <taxon>Pseudomonadati</taxon>
        <taxon>Pseudomonadota</taxon>
        <taxon>Betaproteobacteria</taxon>
        <taxon>Burkholderiales</taxon>
        <taxon>Sphaerotilaceae</taxon>
        <taxon>Ideonella</taxon>
    </lineage>
</organism>
<evidence type="ECO:0000256" key="4">
    <source>
        <dbReference type="ARBA" id="ARBA00021495"/>
    </source>
</evidence>
<dbReference type="EMBL" id="VZPB01000066">
    <property type="protein sequence ID" value="KAB0575122.1"/>
    <property type="molecule type" value="Genomic_DNA"/>
</dbReference>
<dbReference type="SMART" id="SM00073">
    <property type="entry name" value="HPT"/>
    <property type="match status" value="1"/>
</dbReference>
<dbReference type="InterPro" id="IPR004358">
    <property type="entry name" value="Sig_transdc_His_kin-like_C"/>
</dbReference>
<evidence type="ECO:0000256" key="8">
    <source>
        <dbReference type="ARBA" id="ARBA00023012"/>
    </source>
</evidence>
<dbReference type="InterPro" id="IPR036641">
    <property type="entry name" value="HPT_dom_sf"/>
</dbReference>
<dbReference type="InterPro" id="IPR008207">
    <property type="entry name" value="Sig_transdc_His_kin_Hpt_dom"/>
</dbReference>
<name>A0A643F7A8_IDEDE</name>
<evidence type="ECO:0000256" key="6">
    <source>
        <dbReference type="ARBA" id="ARBA00022679"/>
    </source>
</evidence>
<dbReference type="EC" id="2.7.13.3" evidence="3"/>
<proteinExistence type="predicted"/>
<dbReference type="GO" id="GO:0016020">
    <property type="term" value="C:membrane"/>
    <property type="evidence" value="ECO:0007669"/>
    <property type="project" value="UniProtKB-SubCell"/>
</dbReference>
<dbReference type="InterPro" id="IPR003594">
    <property type="entry name" value="HATPase_dom"/>
</dbReference>
<evidence type="ECO:0000256" key="2">
    <source>
        <dbReference type="ARBA" id="ARBA00004370"/>
    </source>
</evidence>
<feature type="domain" description="HAMP" evidence="12">
    <location>
        <begin position="207"/>
        <end position="260"/>
    </location>
</feature>
<feature type="domain" description="HPt" evidence="13">
    <location>
        <begin position="415"/>
        <end position="527"/>
    </location>
</feature>
<dbReference type="AlphaFoldDB" id="A0A643F7A8"/>
<dbReference type="SUPFAM" id="SSF47226">
    <property type="entry name" value="Histidine-containing phosphotransfer domain, HPT domain"/>
    <property type="match status" value="1"/>
</dbReference>
<comment type="function">
    <text evidence="9">Involved in the transmission of sensory signals from the chemoreceptors to the flagellar motors. CheA is autophosphorylated; it can transfer its phosphate group to either CheB or CheY.</text>
</comment>
<keyword evidence="8" id="KW-0902">Two-component regulatory system</keyword>
<dbReference type="Proteomes" id="UP000430120">
    <property type="component" value="Unassembled WGS sequence"/>
</dbReference>
<dbReference type="SMART" id="SM00387">
    <property type="entry name" value="HATPase_c"/>
    <property type="match status" value="1"/>
</dbReference>
<dbReference type="RefSeq" id="WP_151125625.1">
    <property type="nucleotide sequence ID" value="NZ_CP088082.1"/>
</dbReference>
<keyword evidence="6" id="KW-0808">Transferase</keyword>
<dbReference type="Gene3D" id="3.30.450.20">
    <property type="entry name" value="PAS domain"/>
    <property type="match status" value="1"/>
</dbReference>
<sequence length="796" mass="85267">MSIRLRIALLVLSVFLSLAAIGGFAIHRSQLSAREVRNVTTGVVPDAIESIELMGQLKDVQIATLAMVNETEPAAIDKRRREIADRKAKLQASLQTLAAHAKSEAEKGLVAQAMDGVTSYFQSIDDTAQLALTGQHEIAQANLAGTVDQYLREEGEIMQTLQVERTRTKDEAIASLNTLQGRTTATLGIATLLTVLASALIGWLLQRQVVRPIAAMERRMTDIATHHDYSLRMPVERQDEIGRSIVAFNTMLGKIEESAAEVQAKNANIRALLQAIPEGILTLEAGGVIQPEYSAHLNLILGPQNHAGCSVMDVLFAPSPLSDDERAALAAAIDACIGEDEMNFAFNAHLLPAEVRWQPAGAPAAKILELHWEPMADGQGIIQRLLLTLRDVTEMHSLAQAAAQQARELTMISELLALPPGKFATFLSQTEPDLERLQALLAPAQREVQDPATLVAHLFRLMHTVKGNARMMGLKTLANAAHQAEDSYDRWRRGEAAMDPAQAWEELARVRALAQAYRQLNDETLGRRASADAAALSAQDLAQLGELTRQARDQASPAGQAALNEALDILARAEAVSLDELLAPIEQACVPLAAQLGKPAPQFLHTGGALRLRRPAQKALTGVFNHLLRNALDHGLEPAAEREAAGKPAQGRICLHASLAADGLQVTLSDDGRGLNLARIRSRALSLGLLGEQDAASAETLAQLIFAPGFSTAEQVTDISGRGVGMDAVRADVEALGGSIRLVLGETAGGFAPFCTRICLPADQAWAPMDAAAPEAPRAGAEHVLQSEQAGEHHVV</sequence>
<feature type="modified residue" description="Phosphohistidine" evidence="10">
    <location>
        <position position="463"/>
    </location>
</feature>
<dbReference type="CDD" id="cd06225">
    <property type="entry name" value="HAMP"/>
    <property type="match status" value="1"/>
</dbReference>
<evidence type="ECO:0000256" key="9">
    <source>
        <dbReference type="ARBA" id="ARBA00035100"/>
    </source>
</evidence>
<dbReference type="CDD" id="cd00088">
    <property type="entry name" value="HPT"/>
    <property type="match status" value="1"/>
</dbReference>
<evidence type="ECO:0000256" key="1">
    <source>
        <dbReference type="ARBA" id="ARBA00000085"/>
    </source>
</evidence>
<dbReference type="Gene3D" id="1.20.120.160">
    <property type="entry name" value="HPT domain"/>
    <property type="match status" value="1"/>
</dbReference>
<dbReference type="Gene3D" id="1.10.8.500">
    <property type="entry name" value="HAMP domain in histidine kinase"/>
    <property type="match status" value="1"/>
</dbReference>
<keyword evidence="15" id="KW-1185">Reference proteome</keyword>
<dbReference type="SUPFAM" id="SSF55874">
    <property type="entry name" value="ATPase domain of HSP90 chaperone/DNA topoisomerase II/histidine kinase"/>
    <property type="match status" value="1"/>
</dbReference>
<evidence type="ECO:0000256" key="10">
    <source>
        <dbReference type="PROSITE-ProRule" id="PRU00110"/>
    </source>
</evidence>
<evidence type="ECO:0000313" key="14">
    <source>
        <dbReference type="EMBL" id="KAB0575122.1"/>
    </source>
</evidence>
<keyword evidence="5 10" id="KW-0597">Phosphoprotein</keyword>
<comment type="subcellular location">
    <subcellularLocation>
        <location evidence="2">Membrane</location>
    </subcellularLocation>
</comment>
<dbReference type="Pfam" id="PF00672">
    <property type="entry name" value="HAMP"/>
    <property type="match status" value="1"/>
</dbReference>
<reference evidence="14 15" key="1">
    <citation type="submission" date="2019-09" db="EMBL/GenBank/DDBJ databases">
        <title>Draft genome sequences of 48 bacterial type strains from the CCUG.</title>
        <authorList>
            <person name="Tunovic T."/>
            <person name="Pineiro-Iglesias B."/>
            <person name="Unosson C."/>
            <person name="Inganas E."/>
            <person name="Ohlen M."/>
            <person name="Cardew S."/>
            <person name="Jensie-Markopoulos S."/>
            <person name="Salva-Serra F."/>
            <person name="Jaen-Luchoro D."/>
            <person name="Karlsson R."/>
            <person name="Svensson-Stadler L."/>
            <person name="Chun J."/>
            <person name="Moore E."/>
        </authorList>
    </citation>
    <scope>NUCLEOTIDE SEQUENCE [LARGE SCALE GENOMIC DNA]</scope>
    <source>
        <strain evidence="14 15">CCUG 30977</strain>
    </source>
</reference>
<dbReference type="Pfam" id="PF01627">
    <property type="entry name" value="Hpt"/>
    <property type="match status" value="1"/>
</dbReference>
<evidence type="ECO:0000256" key="5">
    <source>
        <dbReference type="ARBA" id="ARBA00022553"/>
    </source>
</evidence>
<gene>
    <name evidence="14" type="ORF">F7Q92_18790</name>
</gene>
<dbReference type="InterPro" id="IPR051315">
    <property type="entry name" value="Bact_Chemotaxis_CheA"/>
</dbReference>
<dbReference type="InterPro" id="IPR003660">
    <property type="entry name" value="HAMP_dom"/>
</dbReference>
<dbReference type="InterPro" id="IPR024478">
    <property type="entry name" value="HlyB_4HB_MCP"/>
</dbReference>
<keyword evidence="7" id="KW-0418">Kinase</keyword>
<evidence type="ECO:0000259" key="12">
    <source>
        <dbReference type="PROSITE" id="PS50885"/>
    </source>
</evidence>
<dbReference type="SMART" id="SM00304">
    <property type="entry name" value="HAMP"/>
    <property type="match status" value="1"/>
</dbReference>
<comment type="catalytic activity">
    <reaction evidence="1">
        <text>ATP + protein L-histidine = ADP + protein N-phospho-L-histidine.</text>
        <dbReference type="EC" id="2.7.13.3"/>
    </reaction>
</comment>
<evidence type="ECO:0000313" key="15">
    <source>
        <dbReference type="Proteomes" id="UP000430120"/>
    </source>
</evidence>
<dbReference type="Pfam" id="PF02518">
    <property type="entry name" value="HATPase_c"/>
    <property type="match status" value="1"/>
</dbReference>
<dbReference type="PANTHER" id="PTHR43395:SF1">
    <property type="entry name" value="CHEMOTAXIS PROTEIN CHEA"/>
    <property type="match status" value="1"/>
</dbReference>
<dbReference type="PANTHER" id="PTHR43395">
    <property type="entry name" value="SENSOR HISTIDINE KINASE CHEA"/>
    <property type="match status" value="1"/>
</dbReference>
<evidence type="ECO:0000256" key="7">
    <source>
        <dbReference type="ARBA" id="ARBA00022777"/>
    </source>
</evidence>
<dbReference type="Gene3D" id="3.30.565.10">
    <property type="entry name" value="Histidine kinase-like ATPase, C-terminal domain"/>
    <property type="match status" value="1"/>
</dbReference>
<dbReference type="InterPro" id="IPR036890">
    <property type="entry name" value="HATPase_C_sf"/>
</dbReference>
<dbReference type="PROSITE" id="PS50894">
    <property type="entry name" value="HPT"/>
    <property type="match status" value="1"/>
</dbReference>